<dbReference type="Pfam" id="PF04289">
    <property type="entry name" value="DUF447_N"/>
    <property type="match status" value="1"/>
</dbReference>
<dbReference type="InterPro" id="IPR007386">
    <property type="entry name" value="DUF447_N"/>
</dbReference>
<dbReference type="EMBL" id="BART01002367">
    <property type="protein sequence ID" value="GAG60471.1"/>
    <property type="molecule type" value="Genomic_DNA"/>
</dbReference>
<feature type="domain" description="DUF447" evidence="1">
    <location>
        <begin position="3"/>
        <end position="43"/>
    </location>
</feature>
<evidence type="ECO:0000259" key="1">
    <source>
        <dbReference type="Pfam" id="PF04289"/>
    </source>
</evidence>
<comment type="caution">
    <text evidence="2">The sequence shown here is derived from an EMBL/GenBank/DDBJ whole genome shotgun (WGS) entry which is preliminary data.</text>
</comment>
<dbReference type="AlphaFoldDB" id="X1AKD9"/>
<name>X1AKD9_9ZZZZ</name>
<gene>
    <name evidence="2" type="ORF">S01H4_07285</name>
</gene>
<dbReference type="InterPro" id="IPR012349">
    <property type="entry name" value="Split_barrel_FMN-bd"/>
</dbReference>
<dbReference type="InterPro" id="IPR016733">
    <property type="entry name" value="UCP018747"/>
</dbReference>
<dbReference type="SUPFAM" id="SSF50475">
    <property type="entry name" value="FMN-binding split barrel"/>
    <property type="match status" value="1"/>
</dbReference>
<dbReference type="PIRSF" id="PIRSF018747">
    <property type="entry name" value="UCP018747"/>
    <property type="match status" value="1"/>
</dbReference>
<proteinExistence type="predicted"/>
<feature type="non-terminal residue" evidence="2">
    <location>
        <position position="1"/>
    </location>
</feature>
<evidence type="ECO:0000313" key="2">
    <source>
        <dbReference type="EMBL" id="GAG60471.1"/>
    </source>
</evidence>
<protein>
    <recommendedName>
        <fullName evidence="1">DUF447 domain-containing protein</fullName>
    </recommendedName>
</protein>
<accession>X1AKD9</accession>
<dbReference type="Gene3D" id="2.30.110.10">
    <property type="entry name" value="Electron Transport, Fmn-binding Protein, Chain A"/>
    <property type="match status" value="1"/>
</dbReference>
<organism evidence="2">
    <name type="scientific">marine sediment metagenome</name>
    <dbReference type="NCBI Taxonomy" id="412755"/>
    <lineage>
        <taxon>unclassified sequences</taxon>
        <taxon>metagenomes</taxon>
        <taxon>ecological metagenomes</taxon>
    </lineage>
</organism>
<reference evidence="2" key="1">
    <citation type="journal article" date="2014" name="Front. Microbiol.">
        <title>High frequency of phylogenetically diverse reductive dehalogenase-homologous genes in deep subseafloor sedimentary metagenomes.</title>
        <authorList>
            <person name="Kawai M."/>
            <person name="Futagami T."/>
            <person name="Toyoda A."/>
            <person name="Takaki Y."/>
            <person name="Nishi S."/>
            <person name="Hori S."/>
            <person name="Arai W."/>
            <person name="Tsubouchi T."/>
            <person name="Morono Y."/>
            <person name="Uchiyama I."/>
            <person name="Ito T."/>
            <person name="Fujiyama A."/>
            <person name="Inagaki F."/>
            <person name="Takami H."/>
        </authorList>
    </citation>
    <scope>NUCLEOTIDE SEQUENCE</scope>
    <source>
        <strain evidence="2">Expedition CK06-06</strain>
    </source>
</reference>
<sequence>IQISPFYSTTTYKNLKEYRMIAINFVDNVYLYALAALKETNSPIGLIDFPSNYYDFKYLESHAMDVPYIKKAWGILIGEVSREFQKTKSDEFGETTIPVFKLNVIYSEKFQESSKLFNRAENLALETIILATRLKFAKENKNQPLLSEVHEKIIDHMENIERFGKNENALKTIELVNKYISKLMD</sequence>